<feature type="transmembrane region" description="Helical" evidence="2">
    <location>
        <begin position="43"/>
        <end position="63"/>
    </location>
</feature>
<evidence type="ECO:0000256" key="2">
    <source>
        <dbReference type="SAM" id="Phobius"/>
    </source>
</evidence>
<proteinExistence type="predicted"/>
<keyword evidence="1" id="KW-0175">Coiled coil</keyword>
<name>A0AAW6RMK2_9BURK</name>
<evidence type="ECO:0000313" key="4">
    <source>
        <dbReference type="Proteomes" id="UP001237156"/>
    </source>
</evidence>
<keyword evidence="2" id="KW-0472">Membrane</keyword>
<organism evidence="3 4">
    <name type="scientific">Ottowia cancrivicina</name>
    <dbReference type="NCBI Taxonomy" id="3040346"/>
    <lineage>
        <taxon>Bacteria</taxon>
        <taxon>Pseudomonadati</taxon>
        <taxon>Pseudomonadota</taxon>
        <taxon>Betaproteobacteria</taxon>
        <taxon>Burkholderiales</taxon>
        <taxon>Comamonadaceae</taxon>
        <taxon>Ottowia</taxon>
    </lineage>
</organism>
<evidence type="ECO:0000256" key="1">
    <source>
        <dbReference type="SAM" id="Coils"/>
    </source>
</evidence>
<comment type="caution">
    <text evidence="3">The sequence shown here is derived from an EMBL/GenBank/DDBJ whole genome shotgun (WGS) entry which is preliminary data.</text>
</comment>
<keyword evidence="2" id="KW-0812">Transmembrane</keyword>
<dbReference type="RefSeq" id="WP_279524875.1">
    <property type="nucleotide sequence ID" value="NZ_JARVII010000023.1"/>
</dbReference>
<evidence type="ECO:0000313" key="3">
    <source>
        <dbReference type="EMBL" id="MDG9700087.1"/>
    </source>
</evidence>
<dbReference type="EMBL" id="JARVII010000023">
    <property type="protein sequence ID" value="MDG9700087.1"/>
    <property type="molecule type" value="Genomic_DNA"/>
</dbReference>
<reference evidence="3 4" key="1">
    <citation type="submission" date="2023-04" db="EMBL/GenBank/DDBJ databases">
        <title>Ottowia paracancer sp. nov., isolated from human stomach.</title>
        <authorList>
            <person name="Song Y."/>
        </authorList>
    </citation>
    <scope>NUCLEOTIDE SEQUENCE [LARGE SCALE GENOMIC DNA]</scope>
    <source>
        <strain evidence="3 4">10c7w1</strain>
    </source>
</reference>
<keyword evidence="2" id="KW-1133">Transmembrane helix</keyword>
<accession>A0AAW6RMK2</accession>
<keyword evidence="4" id="KW-1185">Reference proteome</keyword>
<feature type="coiled-coil region" evidence="1">
    <location>
        <begin position="179"/>
        <end position="206"/>
    </location>
</feature>
<protein>
    <submittedName>
        <fullName evidence="3">Mammalian cell entry protein</fullName>
    </submittedName>
</protein>
<dbReference type="AlphaFoldDB" id="A0AAW6RMK2"/>
<sequence>MTDLPPTEDASAAALPIIDAGSANDDAPTAAQARTERRLQVRAALLLIATVALLVCSGLYLMWIRGAFEETQRLILLSDDAEGVQVGMDMTFAGFPIGRVRSFGLGEDARVRIVVDVPVKDIKWLRASSVFTLERGLVGGARLRAFTGMLEDKPLPPDAEREVLSGDVSAEIPAMVADARDVLGNIKRMTDENSELNNAVMQLRRFAQRVNGVKTGLIGALTGDDMDAKRASDLLSTSQQLIKRLSELTLHVDAAVQKADQQVLGKDGLVAGARVSVSELNALLASTRQALEKADAILKDAQAIAGNAREASADLGSLRADVESSLQQVDGLITELNRKWPFAPKAQEIRLP</sequence>
<dbReference type="Proteomes" id="UP001237156">
    <property type="component" value="Unassembled WGS sequence"/>
</dbReference>
<gene>
    <name evidence="3" type="ORF">QB898_10270</name>
</gene>